<accession>A0AAD4BDR4</accession>
<dbReference type="AlphaFoldDB" id="A0AAD4BDR4"/>
<dbReference type="Proteomes" id="UP001194468">
    <property type="component" value="Unassembled WGS sequence"/>
</dbReference>
<evidence type="ECO:0000313" key="2">
    <source>
        <dbReference type="Proteomes" id="UP001194468"/>
    </source>
</evidence>
<gene>
    <name evidence="1" type="ORF">L210DRAFT_672305</name>
</gene>
<protein>
    <submittedName>
        <fullName evidence="1">Uncharacterized protein</fullName>
    </submittedName>
</protein>
<comment type="caution">
    <text evidence="1">The sequence shown here is derived from an EMBL/GenBank/DDBJ whole genome shotgun (WGS) entry which is preliminary data.</text>
</comment>
<reference evidence="1" key="1">
    <citation type="submission" date="2019-10" db="EMBL/GenBank/DDBJ databases">
        <authorList>
            <consortium name="DOE Joint Genome Institute"/>
            <person name="Kuo A."/>
            <person name="Miyauchi S."/>
            <person name="Kiss E."/>
            <person name="Drula E."/>
            <person name="Kohler A."/>
            <person name="Sanchez-Garcia M."/>
            <person name="Andreopoulos B."/>
            <person name="Barry K.W."/>
            <person name="Bonito G."/>
            <person name="Buee M."/>
            <person name="Carver A."/>
            <person name="Chen C."/>
            <person name="Cichocki N."/>
            <person name="Clum A."/>
            <person name="Culley D."/>
            <person name="Crous P.W."/>
            <person name="Fauchery L."/>
            <person name="Girlanda M."/>
            <person name="Hayes R."/>
            <person name="Keri Z."/>
            <person name="LaButti K."/>
            <person name="Lipzen A."/>
            <person name="Lombard V."/>
            <person name="Magnuson J."/>
            <person name="Maillard F."/>
            <person name="Morin E."/>
            <person name="Murat C."/>
            <person name="Nolan M."/>
            <person name="Ohm R."/>
            <person name="Pangilinan J."/>
            <person name="Pereira M."/>
            <person name="Perotto S."/>
            <person name="Peter M."/>
            <person name="Riley R."/>
            <person name="Sitrit Y."/>
            <person name="Stielow B."/>
            <person name="Szollosi G."/>
            <person name="Zifcakova L."/>
            <person name="Stursova M."/>
            <person name="Spatafora J.W."/>
            <person name="Tedersoo L."/>
            <person name="Vaario L.-M."/>
            <person name="Yamada A."/>
            <person name="Yan M."/>
            <person name="Wang P."/>
            <person name="Xu J."/>
            <person name="Bruns T."/>
            <person name="Baldrian P."/>
            <person name="Vilgalys R."/>
            <person name="Henrissat B."/>
            <person name="Grigoriev I.V."/>
            <person name="Hibbett D."/>
            <person name="Nagy L.G."/>
            <person name="Martin F.M."/>
        </authorList>
    </citation>
    <scope>NUCLEOTIDE SEQUENCE</scope>
    <source>
        <strain evidence="1">BED1</strain>
    </source>
</reference>
<dbReference type="EMBL" id="WHUW01000117">
    <property type="protein sequence ID" value="KAF8423185.1"/>
    <property type="molecule type" value="Genomic_DNA"/>
</dbReference>
<sequence>MCFTRAHSILKCTFRIGAGETRLLILAVLVHVRVAWQHRFGKSFDGGSDQACIDSISKDVFQTRSRSMMRWRHAFSIESVGHRLDYTMVVVGWLSRQRLVE</sequence>
<organism evidence="1 2">
    <name type="scientific">Boletus edulis BED1</name>
    <dbReference type="NCBI Taxonomy" id="1328754"/>
    <lineage>
        <taxon>Eukaryota</taxon>
        <taxon>Fungi</taxon>
        <taxon>Dikarya</taxon>
        <taxon>Basidiomycota</taxon>
        <taxon>Agaricomycotina</taxon>
        <taxon>Agaricomycetes</taxon>
        <taxon>Agaricomycetidae</taxon>
        <taxon>Boletales</taxon>
        <taxon>Boletineae</taxon>
        <taxon>Boletaceae</taxon>
        <taxon>Boletoideae</taxon>
        <taxon>Boletus</taxon>
    </lineage>
</organism>
<evidence type="ECO:0000313" key="1">
    <source>
        <dbReference type="EMBL" id="KAF8423185.1"/>
    </source>
</evidence>
<name>A0AAD4BDR4_BOLED</name>
<keyword evidence="2" id="KW-1185">Reference proteome</keyword>
<proteinExistence type="predicted"/>
<reference evidence="1" key="2">
    <citation type="journal article" date="2020" name="Nat. Commun.">
        <title>Large-scale genome sequencing of mycorrhizal fungi provides insights into the early evolution of symbiotic traits.</title>
        <authorList>
            <person name="Miyauchi S."/>
            <person name="Kiss E."/>
            <person name="Kuo A."/>
            <person name="Drula E."/>
            <person name="Kohler A."/>
            <person name="Sanchez-Garcia M."/>
            <person name="Morin E."/>
            <person name="Andreopoulos B."/>
            <person name="Barry K.W."/>
            <person name="Bonito G."/>
            <person name="Buee M."/>
            <person name="Carver A."/>
            <person name="Chen C."/>
            <person name="Cichocki N."/>
            <person name="Clum A."/>
            <person name="Culley D."/>
            <person name="Crous P.W."/>
            <person name="Fauchery L."/>
            <person name="Girlanda M."/>
            <person name="Hayes R.D."/>
            <person name="Keri Z."/>
            <person name="LaButti K."/>
            <person name="Lipzen A."/>
            <person name="Lombard V."/>
            <person name="Magnuson J."/>
            <person name="Maillard F."/>
            <person name="Murat C."/>
            <person name="Nolan M."/>
            <person name="Ohm R.A."/>
            <person name="Pangilinan J."/>
            <person name="Pereira M.F."/>
            <person name="Perotto S."/>
            <person name="Peter M."/>
            <person name="Pfister S."/>
            <person name="Riley R."/>
            <person name="Sitrit Y."/>
            <person name="Stielow J.B."/>
            <person name="Szollosi G."/>
            <person name="Zifcakova L."/>
            <person name="Stursova M."/>
            <person name="Spatafora J.W."/>
            <person name="Tedersoo L."/>
            <person name="Vaario L.M."/>
            <person name="Yamada A."/>
            <person name="Yan M."/>
            <person name="Wang P."/>
            <person name="Xu J."/>
            <person name="Bruns T."/>
            <person name="Baldrian P."/>
            <person name="Vilgalys R."/>
            <person name="Dunand C."/>
            <person name="Henrissat B."/>
            <person name="Grigoriev I.V."/>
            <person name="Hibbett D."/>
            <person name="Nagy L.G."/>
            <person name="Martin F.M."/>
        </authorList>
    </citation>
    <scope>NUCLEOTIDE SEQUENCE</scope>
    <source>
        <strain evidence="1">BED1</strain>
    </source>
</reference>